<accession>Q47UM9</accession>
<reference evidence="1" key="1">
    <citation type="journal article" date="2005" name="Proc. Natl. Acad. Sci. U.S.A.">
        <title>The psychrophilic lifestyle as revealed by the genome sequence of Colwellia psychrerythraea 34H through genomic and proteomic analyses.</title>
        <authorList>
            <person name="Methe B.A."/>
            <person name="Nelson K.E."/>
            <person name="Deming J.W."/>
            <person name="Momen B."/>
            <person name="Melamud E."/>
            <person name="Zhang X."/>
            <person name="Moult J."/>
            <person name="Madupu R."/>
            <person name="Nelson W.C."/>
            <person name="Dodson R.J."/>
            <person name="Brinkac L.M."/>
            <person name="Daugherty S.C."/>
            <person name="Durkin A.S."/>
            <person name="DeBoy R.T."/>
            <person name="Kolonay J.F."/>
            <person name="Sullivan S.A."/>
            <person name="Zhou L."/>
            <person name="Davidsen T.M."/>
            <person name="Wu M."/>
            <person name="Huston A.L."/>
            <person name="Lewis M."/>
            <person name="Weaver B."/>
            <person name="Weidman J.F."/>
            <person name="Khouri H."/>
            <person name="Utterback T.R."/>
            <person name="Feldblyum T.V."/>
            <person name="Fraser C.M."/>
        </authorList>
    </citation>
    <scope>NUCLEOTIDE SEQUENCE [LARGE SCALE GENOMIC DNA]</scope>
    <source>
        <strain evidence="1">34H</strain>
    </source>
</reference>
<protein>
    <submittedName>
        <fullName evidence="1">Uncharacterized protein</fullName>
    </submittedName>
</protein>
<proteinExistence type="predicted"/>
<dbReference type="EMBL" id="CP000083">
    <property type="protein sequence ID" value="AAZ24984.1"/>
    <property type="molecule type" value="Genomic_DNA"/>
</dbReference>
<dbReference type="Proteomes" id="UP000000547">
    <property type="component" value="Chromosome"/>
</dbReference>
<dbReference type="AlphaFoldDB" id="Q47UM9"/>
<dbReference type="STRING" id="167879.CPS_4854"/>
<sequence>MVRVLSPLTQLDIENIFNRFGIIAIFFSMMLELN</sequence>
<organism evidence="1 2">
    <name type="scientific">Colwellia psychrerythraea (strain 34H / ATCC BAA-681)</name>
    <name type="common">Vibrio psychroerythus</name>
    <dbReference type="NCBI Taxonomy" id="167879"/>
    <lineage>
        <taxon>Bacteria</taxon>
        <taxon>Pseudomonadati</taxon>
        <taxon>Pseudomonadota</taxon>
        <taxon>Gammaproteobacteria</taxon>
        <taxon>Alteromonadales</taxon>
        <taxon>Colwelliaceae</taxon>
        <taxon>Colwellia</taxon>
    </lineage>
</organism>
<dbReference type="KEGG" id="cps:CPS_4854"/>
<dbReference type="HOGENOM" id="CLU_3373172_0_0_6"/>
<evidence type="ECO:0000313" key="2">
    <source>
        <dbReference type="Proteomes" id="UP000000547"/>
    </source>
</evidence>
<name>Q47UM9_COLP3</name>
<evidence type="ECO:0000313" key="1">
    <source>
        <dbReference type="EMBL" id="AAZ24984.1"/>
    </source>
</evidence>
<gene>
    <name evidence="1" type="ordered locus">CPS_4854</name>
</gene>